<dbReference type="InterPro" id="IPR043128">
    <property type="entry name" value="Rev_trsase/Diguanyl_cyclase"/>
</dbReference>
<dbReference type="AlphaFoldDB" id="A0A5J4TGC3"/>
<dbReference type="OrthoDB" id="2897838at2759"/>
<dbReference type="Gene3D" id="3.30.70.270">
    <property type="match status" value="1"/>
</dbReference>
<protein>
    <submittedName>
        <fullName evidence="1">Uncharacterized protein</fullName>
    </submittedName>
</protein>
<dbReference type="InterPro" id="IPR043502">
    <property type="entry name" value="DNA/RNA_pol_sf"/>
</dbReference>
<proteinExistence type="predicted"/>
<evidence type="ECO:0000313" key="1">
    <source>
        <dbReference type="EMBL" id="KAA6356515.1"/>
    </source>
</evidence>
<dbReference type="Proteomes" id="UP000324800">
    <property type="component" value="Unassembled WGS sequence"/>
</dbReference>
<name>A0A5J4TGC3_9EUKA</name>
<dbReference type="Gene3D" id="3.10.10.10">
    <property type="entry name" value="HIV Type 1 Reverse Transcriptase, subunit A, domain 1"/>
    <property type="match status" value="1"/>
</dbReference>
<comment type="caution">
    <text evidence="1">The sequence shown here is derived from an EMBL/GenBank/DDBJ whole genome shotgun (WGS) entry which is preliminary data.</text>
</comment>
<dbReference type="EMBL" id="SNRW01032849">
    <property type="protein sequence ID" value="KAA6356515.1"/>
    <property type="molecule type" value="Genomic_DNA"/>
</dbReference>
<evidence type="ECO:0000313" key="2">
    <source>
        <dbReference type="Proteomes" id="UP000324800"/>
    </source>
</evidence>
<organism evidence="1 2">
    <name type="scientific">Streblomastix strix</name>
    <dbReference type="NCBI Taxonomy" id="222440"/>
    <lineage>
        <taxon>Eukaryota</taxon>
        <taxon>Metamonada</taxon>
        <taxon>Preaxostyla</taxon>
        <taxon>Oxymonadida</taxon>
        <taxon>Streblomastigidae</taxon>
        <taxon>Streblomastix</taxon>
    </lineage>
</organism>
<dbReference type="SUPFAM" id="SSF56672">
    <property type="entry name" value="DNA/RNA polymerases"/>
    <property type="match status" value="1"/>
</dbReference>
<sequence length="188" mass="22109">MENNTTIAQTLWKETWLTKFDLIEAHSHLPISEIDQQYLSFEALGEKFRYMTLPFGIFCTSAVFIQHMSPLDEDTLIKATSKALAKKPPEKPRKKRYPDPEPVVFWLEQQLPKLCNQQKSQRLVVQFILIHSFRFVDCERMQWNDIDMECNEFTVRVPAKSDLTVMKETVIIKNDTRKGVCTFETIEF</sequence>
<accession>A0A5J4TGC3</accession>
<reference evidence="1 2" key="1">
    <citation type="submission" date="2019-03" db="EMBL/GenBank/DDBJ databases">
        <title>Single cell metagenomics reveals metabolic interactions within the superorganism composed of flagellate Streblomastix strix and complex community of Bacteroidetes bacteria on its surface.</title>
        <authorList>
            <person name="Treitli S.C."/>
            <person name="Kolisko M."/>
            <person name="Husnik F."/>
            <person name="Keeling P."/>
            <person name="Hampl V."/>
        </authorList>
    </citation>
    <scope>NUCLEOTIDE SEQUENCE [LARGE SCALE GENOMIC DNA]</scope>
    <source>
        <strain evidence="1">ST1C</strain>
    </source>
</reference>
<gene>
    <name evidence="1" type="ORF">EZS28_047959</name>
</gene>